<dbReference type="InterPro" id="IPR051267">
    <property type="entry name" value="STEAP_metalloreductase"/>
</dbReference>
<organism evidence="3 4">
    <name type="scientific">Pseudonocardia yunnanensis</name>
    <dbReference type="NCBI Taxonomy" id="58107"/>
    <lineage>
        <taxon>Bacteria</taxon>
        <taxon>Bacillati</taxon>
        <taxon>Actinomycetota</taxon>
        <taxon>Actinomycetes</taxon>
        <taxon>Pseudonocardiales</taxon>
        <taxon>Pseudonocardiaceae</taxon>
        <taxon>Pseudonocardia</taxon>
    </lineage>
</organism>
<dbReference type="EMBL" id="JBHUCO010000009">
    <property type="protein sequence ID" value="MFD1517427.1"/>
    <property type="molecule type" value="Genomic_DNA"/>
</dbReference>
<keyword evidence="1" id="KW-0560">Oxidoreductase</keyword>
<protein>
    <submittedName>
        <fullName evidence="3">NADPH-dependent F420 reductase</fullName>
    </submittedName>
</protein>
<accession>A0ABW4ESL8</accession>
<evidence type="ECO:0000313" key="4">
    <source>
        <dbReference type="Proteomes" id="UP001597114"/>
    </source>
</evidence>
<dbReference type="RefSeq" id="WP_344720915.1">
    <property type="nucleotide sequence ID" value="NZ_BAAAUS010000007.1"/>
</dbReference>
<dbReference type="PANTHER" id="PTHR14239">
    <property type="entry name" value="DUDULIN-RELATED"/>
    <property type="match status" value="1"/>
</dbReference>
<keyword evidence="4" id="KW-1185">Reference proteome</keyword>
<evidence type="ECO:0000259" key="2">
    <source>
        <dbReference type="Pfam" id="PF03807"/>
    </source>
</evidence>
<gene>
    <name evidence="3" type="ORF">ACFSJD_08015</name>
</gene>
<dbReference type="Gene3D" id="3.40.50.720">
    <property type="entry name" value="NAD(P)-binding Rossmann-like Domain"/>
    <property type="match status" value="1"/>
</dbReference>
<dbReference type="Pfam" id="PF03807">
    <property type="entry name" value="F420_oxidored"/>
    <property type="match status" value="1"/>
</dbReference>
<reference evidence="4" key="1">
    <citation type="journal article" date="2019" name="Int. J. Syst. Evol. Microbiol.">
        <title>The Global Catalogue of Microorganisms (GCM) 10K type strain sequencing project: providing services to taxonomists for standard genome sequencing and annotation.</title>
        <authorList>
            <consortium name="The Broad Institute Genomics Platform"/>
            <consortium name="The Broad Institute Genome Sequencing Center for Infectious Disease"/>
            <person name="Wu L."/>
            <person name="Ma J."/>
        </authorList>
    </citation>
    <scope>NUCLEOTIDE SEQUENCE [LARGE SCALE GENOMIC DNA]</scope>
    <source>
        <strain evidence="4">CCM 7043</strain>
    </source>
</reference>
<dbReference type="InterPro" id="IPR028939">
    <property type="entry name" value="P5C_Rdtase_cat_N"/>
</dbReference>
<dbReference type="Proteomes" id="UP001597114">
    <property type="component" value="Unassembled WGS sequence"/>
</dbReference>
<comment type="caution">
    <text evidence="3">The sequence shown here is derived from an EMBL/GenBank/DDBJ whole genome shotgun (WGS) entry which is preliminary data.</text>
</comment>
<sequence length="197" mass="20357">MRYGFIGAGAIAQALVRRLTAVGESDIVLSNSRGPETLAALARQSGVRAGTRADAAAAEVVVLAVQWSRIPAALNGLDLNGRVLIDTSNPLEAPTFQPFDLGGLTSSEVVAGHAHGAAVVKAFNTYSPETLGSNPEVDGGRRVIFYSGDGAGALQTVGLMIQRLGFAGVPLGDLATGGRLHQFPGGPLPARDFIERR</sequence>
<name>A0ABW4ESL8_9PSEU</name>
<dbReference type="InterPro" id="IPR036291">
    <property type="entry name" value="NAD(P)-bd_dom_sf"/>
</dbReference>
<dbReference type="SUPFAM" id="SSF51735">
    <property type="entry name" value="NAD(P)-binding Rossmann-fold domains"/>
    <property type="match status" value="1"/>
</dbReference>
<evidence type="ECO:0000313" key="3">
    <source>
        <dbReference type="EMBL" id="MFD1517427.1"/>
    </source>
</evidence>
<feature type="domain" description="Pyrroline-5-carboxylate reductase catalytic N-terminal" evidence="2">
    <location>
        <begin position="3"/>
        <end position="90"/>
    </location>
</feature>
<dbReference type="PANTHER" id="PTHR14239:SF10">
    <property type="entry name" value="REDUCTASE"/>
    <property type="match status" value="1"/>
</dbReference>
<proteinExistence type="predicted"/>
<evidence type="ECO:0000256" key="1">
    <source>
        <dbReference type="ARBA" id="ARBA00023002"/>
    </source>
</evidence>